<keyword evidence="5 11" id="KW-0418">Kinase</keyword>
<organism evidence="11 12">
    <name type="scientific">Atlanticothrix silvestris CENA357</name>
    <dbReference type="NCBI Taxonomy" id="1725252"/>
    <lineage>
        <taxon>Bacteria</taxon>
        <taxon>Bacillati</taxon>
        <taxon>Cyanobacteriota</taxon>
        <taxon>Cyanophyceae</taxon>
        <taxon>Nostocales</taxon>
        <taxon>Nodulariaceae</taxon>
        <taxon>Atlanticothrix</taxon>
        <taxon>Atlanticothrix silvestris</taxon>
    </lineage>
</organism>
<dbReference type="Proteomes" id="UP000599391">
    <property type="component" value="Unassembled WGS sequence"/>
</dbReference>
<evidence type="ECO:0000256" key="5">
    <source>
        <dbReference type="ARBA" id="ARBA00022777"/>
    </source>
</evidence>
<accession>A0A8J7HED3</accession>
<dbReference type="Pfam" id="PF00069">
    <property type="entry name" value="Pkinase"/>
    <property type="match status" value="1"/>
</dbReference>
<keyword evidence="4" id="KW-0547">Nucleotide-binding</keyword>
<keyword evidence="6" id="KW-0067">ATP-binding</keyword>
<evidence type="ECO:0000256" key="1">
    <source>
        <dbReference type="ARBA" id="ARBA00012513"/>
    </source>
</evidence>
<keyword evidence="9" id="KW-0812">Transmembrane</keyword>
<keyword evidence="2 11" id="KW-0723">Serine/threonine-protein kinase</keyword>
<dbReference type="Gene3D" id="3.30.200.20">
    <property type="entry name" value="Phosphorylase Kinase, domain 1"/>
    <property type="match status" value="1"/>
</dbReference>
<comment type="catalytic activity">
    <reaction evidence="8">
        <text>L-seryl-[protein] + ATP = O-phospho-L-seryl-[protein] + ADP + H(+)</text>
        <dbReference type="Rhea" id="RHEA:17989"/>
        <dbReference type="Rhea" id="RHEA-COMP:9863"/>
        <dbReference type="Rhea" id="RHEA-COMP:11604"/>
        <dbReference type="ChEBI" id="CHEBI:15378"/>
        <dbReference type="ChEBI" id="CHEBI:29999"/>
        <dbReference type="ChEBI" id="CHEBI:30616"/>
        <dbReference type="ChEBI" id="CHEBI:83421"/>
        <dbReference type="ChEBI" id="CHEBI:456216"/>
        <dbReference type="EC" id="2.7.11.1"/>
    </reaction>
</comment>
<evidence type="ECO:0000259" key="10">
    <source>
        <dbReference type="PROSITE" id="PS50011"/>
    </source>
</evidence>
<keyword evidence="9" id="KW-1133">Transmembrane helix</keyword>
<dbReference type="SMART" id="SM00220">
    <property type="entry name" value="S_TKc"/>
    <property type="match status" value="1"/>
</dbReference>
<feature type="transmembrane region" description="Helical" evidence="9">
    <location>
        <begin position="514"/>
        <end position="536"/>
    </location>
</feature>
<name>A0A8J7HED3_9CYAN</name>
<dbReference type="InterPro" id="IPR008271">
    <property type="entry name" value="Ser/Thr_kinase_AS"/>
</dbReference>
<dbReference type="InterPro" id="IPR011009">
    <property type="entry name" value="Kinase-like_dom_sf"/>
</dbReference>
<feature type="transmembrane region" description="Helical" evidence="9">
    <location>
        <begin position="380"/>
        <end position="403"/>
    </location>
</feature>
<dbReference type="AlphaFoldDB" id="A0A8J7HED3"/>
<dbReference type="EC" id="2.7.11.1" evidence="1"/>
<dbReference type="PROSITE" id="PS00108">
    <property type="entry name" value="PROTEIN_KINASE_ST"/>
    <property type="match status" value="1"/>
</dbReference>
<evidence type="ECO:0000256" key="9">
    <source>
        <dbReference type="SAM" id="Phobius"/>
    </source>
</evidence>
<dbReference type="GO" id="GO:0005524">
    <property type="term" value="F:ATP binding"/>
    <property type="evidence" value="ECO:0007669"/>
    <property type="project" value="UniProtKB-KW"/>
</dbReference>
<feature type="transmembrane region" description="Helical" evidence="9">
    <location>
        <begin position="489"/>
        <end position="507"/>
    </location>
</feature>
<protein>
    <recommendedName>
        <fullName evidence="1">non-specific serine/threonine protein kinase</fullName>
        <ecNumber evidence="1">2.7.11.1</ecNumber>
    </recommendedName>
</protein>
<sequence>MSHITQSAVHCINPDCQRPYPQPWGNKFCNSCGAVLQLLDRYVPIQPLGSGGFAQIYTVWDQKIQTEKVLKVLVDNSPKALELFTQEAAVLINLRHPGVPRVDADGYFQVNLISPKPRQLPCLVMEKINGQTLQEILENYPQGCPEELVLSWFTQAAKILQELHKRQIIHRDIKPSNLMLRNPSPTAPPLNQGGSGWEQLVLIDFGGAKQFNTAMLRRESSSTRLFSSGYSPPEQVTGGNVGPAVDFYALGRTMIELLTGKYPPNLEDPQSGKLRWRTRVNVNRDLADLLDEMVQQDVKSRPANAAIIQKRLAKINKGSSQPGLFSQIQDSVRQVLTQTSSQFTLLTQTVDQVLAGLSQAVSTTVFLIAKAILKVLQACLATIWAMLLTGIGAAIGAIAGLILGRNTILGDLVAEYIFQQIPELVPNAQTAVGTQIIMFAAAGLGTAWGLTISGCFGQRRRFLIASLMGLISYGFGWLFLQLIMSAESSGGVVGVILVAVFLFTLSLGFRSHHIVYAVVAAIGTASIFAGLIILGFPTTSWQFSNQTLSSGLLMPIAFFSFVGVLMSFWLGVSYYLIVPGLRFLGWR</sequence>
<keyword evidence="12" id="KW-1185">Reference proteome</keyword>
<evidence type="ECO:0000256" key="7">
    <source>
        <dbReference type="ARBA" id="ARBA00047899"/>
    </source>
</evidence>
<evidence type="ECO:0000313" key="12">
    <source>
        <dbReference type="Proteomes" id="UP000599391"/>
    </source>
</evidence>
<dbReference type="GO" id="GO:0004674">
    <property type="term" value="F:protein serine/threonine kinase activity"/>
    <property type="evidence" value="ECO:0007669"/>
    <property type="project" value="UniProtKB-KW"/>
</dbReference>
<dbReference type="RefSeq" id="WP_214439622.1">
    <property type="nucleotide sequence ID" value="NZ_JAECZB010000029.1"/>
</dbReference>
<feature type="domain" description="Protein kinase" evidence="10">
    <location>
        <begin position="42"/>
        <end position="324"/>
    </location>
</feature>
<dbReference type="InterPro" id="IPR000719">
    <property type="entry name" value="Prot_kinase_dom"/>
</dbReference>
<feature type="transmembrane region" description="Helical" evidence="9">
    <location>
        <begin position="462"/>
        <end position="483"/>
    </location>
</feature>
<proteinExistence type="predicted"/>
<dbReference type="PROSITE" id="PS50011">
    <property type="entry name" value="PROTEIN_KINASE_DOM"/>
    <property type="match status" value="1"/>
</dbReference>
<dbReference type="PANTHER" id="PTHR24363">
    <property type="entry name" value="SERINE/THREONINE PROTEIN KINASE"/>
    <property type="match status" value="1"/>
</dbReference>
<evidence type="ECO:0000256" key="8">
    <source>
        <dbReference type="ARBA" id="ARBA00048679"/>
    </source>
</evidence>
<dbReference type="NCBIfam" id="NF045510">
    <property type="entry name" value="4Cys_prefix_kin"/>
    <property type="match status" value="1"/>
</dbReference>
<evidence type="ECO:0000256" key="6">
    <source>
        <dbReference type="ARBA" id="ARBA00022840"/>
    </source>
</evidence>
<dbReference type="CDD" id="cd14014">
    <property type="entry name" value="STKc_PknB_like"/>
    <property type="match status" value="1"/>
</dbReference>
<evidence type="ECO:0000256" key="4">
    <source>
        <dbReference type="ARBA" id="ARBA00022741"/>
    </source>
</evidence>
<evidence type="ECO:0000313" key="11">
    <source>
        <dbReference type="EMBL" id="MBH8553333.1"/>
    </source>
</evidence>
<feature type="transmembrane region" description="Helical" evidence="9">
    <location>
        <begin position="432"/>
        <end position="450"/>
    </location>
</feature>
<dbReference type="EMBL" id="JAECZB010000029">
    <property type="protein sequence ID" value="MBH8553333.1"/>
    <property type="molecule type" value="Genomic_DNA"/>
</dbReference>
<evidence type="ECO:0000256" key="2">
    <source>
        <dbReference type="ARBA" id="ARBA00022527"/>
    </source>
</evidence>
<evidence type="ECO:0000256" key="3">
    <source>
        <dbReference type="ARBA" id="ARBA00022679"/>
    </source>
</evidence>
<comment type="catalytic activity">
    <reaction evidence="7">
        <text>L-threonyl-[protein] + ATP = O-phospho-L-threonyl-[protein] + ADP + H(+)</text>
        <dbReference type="Rhea" id="RHEA:46608"/>
        <dbReference type="Rhea" id="RHEA-COMP:11060"/>
        <dbReference type="Rhea" id="RHEA-COMP:11605"/>
        <dbReference type="ChEBI" id="CHEBI:15378"/>
        <dbReference type="ChEBI" id="CHEBI:30013"/>
        <dbReference type="ChEBI" id="CHEBI:30616"/>
        <dbReference type="ChEBI" id="CHEBI:61977"/>
        <dbReference type="ChEBI" id="CHEBI:456216"/>
        <dbReference type="EC" id="2.7.11.1"/>
    </reaction>
</comment>
<dbReference type="PANTHER" id="PTHR24363:SF0">
    <property type="entry name" value="SERINE_THREONINE KINASE LIKE DOMAIN CONTAINING 1"/>
    <property type="match status" value="1"/>
</dbReference>
<comment type="caution">
    <text evidence="11">The sequence shown here is derived from an EMBL/GenBank/DDBJ whole genome shotgun (WGS) entry which is preliminary data.</text>
</comment>
<dbReference type="Gene3D" id="1.10.510.10">
    <property type="entry name" value="Transferase(Phosphotransferase) domain 1"/>
    <property type="match status" value="1"/>
</dbReference>
<gene>
    <name evidence="11" type="ORF">I8751_13300</name>
</gene>
<dbReference type="SUPFAM" id="SSF56112">
    <property type="entry name" value="Protein kinase-like (PK-like)"/>
    <property type="match status" value="1"/>
</dbReference>
<reference evidence="11 12" key="1">
    <citation type="journal article" date="2021" name="Int. J. Syst. Evol. Microbiol.">
        <title>Amazonocrinis nigriterrae gen. nov., sp. nov., Atlanticothrix silvestris gen. nov., sp. nov. and Dendronalium phyllosphericum gen. nov., sp. nov., nostocacean cyanobacteria from Brazilian environments.</title>
        <authorList>
            <person name="Alvarenga D.O."/>
            <person name="Andreote A.P.D."/>
            <person name="Branco L.H.Z."/>
            <person name="Delbaje E."/>
            <person name="Cruz R.B."/>
            <person name="Varani A.M."/>
            <person name="Fiore M.F."/>
        </authorList>
    </citation>
    <scope>NUCLEOTIDE SEQUENCE [LARGE SCALE GENOMIC DNA]</scope>
    <source>
        <strain evidence="11 12">CENA357</strain>
    </source>
</reference>
<feature type="transmembrane region" description="Helical" evidence="9">
    <location>
        <begin position="556"/>
        <end position="577"/>
    </location>
</feature>
<keyword evidence="9" id="KW-0472">Membrane</keyword>
<keyword evidence="3" id="KW-0808">Transferase</keyword>